<organism evidence="4 5">
    <name type="scientific">Piptocephalis cylindrospora</name>
    <dbReference type="NCBI Taxonomy" id="1907219"/>
    <lineage>
        <taxon>Eukaryota</taxon>
        <taxon>Fungi</taxon>
        <taxon>Fungi incertae sedis</taxon>
        <taxon>Zoopagomycota</taxon>
        <taxon>Zoopagomycotina</taxon>
        <taxon>Zoopagomycetes</taxon>
        <taxon>Zoopagales</taxon>
        <taxon>Piptocephalidaceae</taxon>
        <taxon>Piptocephalis</taxon>
    </lineage>
</organism>
<dbReference type="InterPro" id="IPR000073">
    <property type="entry name" value="AB_hydrolase_1"/>
</dbReference>
<dbReference type="PANTHER" id="PTHR46118:SF4">
    <property type="entry name" value="PROTEIN ABHD11"/>
    <property type="match status" value="1"/>
</dbReference>
<dbReference type="Proteomes" id="UP000267251">
    <property type="component" value="Unassembled WGS sequence"/>
</dbReference>
<proteinExistence type="inferred from homology"/>
<reference evidence="5" key="1">
    <citation type="journal article" date="2018" name="Nat. Microbiol.">
        <title>Leveraging single-cell genomics to expand the fungal tree of life.</title>
        <authorList>
            <person name="Ahrendt S.R."/>
            <person name="Quandt C.A."/>
            <person name="Ciobanu D."/>
            <person name="Clum A."/>
            <person name="Salamov A."/>
            <person name="Andreopoulos B."/>
            <person name="Cheng J.F."/>
            <person name="Woyke T."/>
            <person name="Pelin A."/>
            <person name="Henrissat B."/>
            <person name="Reynolds N.K."/>
            <person name="Benny G.L."/>
            <person name="Smith M.E."/>
            <person name="James T.Y."/>
            <person name="Grigoriev I.V."/>
        </authorList>
    </citation>
    <scope>NUCLEOTIDE SEQUENCE [LARGE SCALE GENOMIC DNA]</scope>
</reference>
<dbReference type="InterPro" id="IPR029058">
    <property type="entry name" value="AB_hydrolase_fold"/>
</dbReference>
<dbReference type="SUPFAM" id="SSF53474">
    <property type="entry name" value="alpha/beta-Hydrolases"/>
    <property type="match status" value="1"/>
</dbReference>
<protein>
    <submittedName>
        <fullName evidence="4">Alpha/Beta hydrolase protein</fullName>
    </submittedName>
</protein>
<dbReference type="Gene3D" id="3.40.50.1820">
    <property type="entry name" value="alpha/beta hydrolase"/>
    <property type="match status" value="1"/>
</dbReference>
<evidence type="ECO:0000313" key="5">
    <source>
        <dbReference type="Proteomes" id="UP000267251"/>
    </source>
</evidence>
<evidence type="ECO:0000256" key="2">
    <source>
        <dbReference type="ARBA" id="ARBA00022801"/>
    </source>
</evidence>
<keyword evidence="5" id="KW-1185">Reference proteome</keyword>
<gene>
    <name evidence="4" type="ORF">BJ684DRAFT_7731</name>
</gene>
<accession>A0A4P9Y7I5</accession>
<dbReference type="OrthoDB" id="8119704at2759"/>
<dbReference type="AlphaFoldDB" id="A0A4P9Y7I5"/>
<evidence type="ECO:0000259" key="3">
    <source>
        <dbReference type="Pfam" id="PF00561"/>
    </source>
</evidence>
<evidence type="ECO:0000256" key="1">
    <source>
        <dbReference type="ARBA" id="ARBA00008645"/>
    </source>
</evidence>
<comment type="similarity">
    <text evidence="1">Belongs to the AB hydrolase superfamily.</text>
</comment>
<feature type="domain" description="AB hydrolase-1" evidence="3">
    <location>
        <begin position="3"/>
        <end position="110"/>
    </location>
</feature>
<dbReference type="EMBL" id="KZ987767">
    <property type="protein sequence ID" value="RKP15003.1"/>
    <property type="molecule type" value="Genomic_DNA"/>
</dbReference>
<feature type="non-terminal residue" evidence="4">
    <location>
        <position position="1"/>
    </location>
</feature>
<dbReference type="PANTHER" id="PTHR46118">
    <property type="entry name" value="PROTEIN ABHD11"/>
    <property type="match status" value="1"/>
</dbReference>
<sequence length="262" mass="29621">NVPVILVHGFYGSRHNWDIFPQIIADHARSVVHALDMRNHGESEDSSEMHYAELAMDIDRYMQDRGMTKAVLVGHSMGAKAAMTMALHPNPQVQGRVHSLVILDTPPRPIFVPENFHNCDLATRLIEQNDIRSIPEMDKALGIIFPDQYLRDYFIQSCKSSPTTGTLTTGINANVMSSSFEELADFPYPRLPYKEFYGKVTFMVGTSSAIMRAQDEKLFSMFFPRSKTVSLEGGHWVHCQHPKTFISLVSDACKIDTRMARL</sequence>
<evidence type="ECO:0000313" key="4">
    <source>
        <dbReference type="EMBL" id="RKP15003.1"/>
    </source>
</evidence>
<keyword evidence="2 4" id="KW-0378">Hydrolase</keyword>
<name>A0A4P9Y7I5_9FUNG</name>
<dbReference type="Pfam" id="PF00561">
    <property type="entry name" value="Abhydrolase_1"/>
    <property type="match status" value="1"/>
</dbReference>
<dbReference type="GO" id="GO:0052689">
    <property type="term" value="F:carboxylic ester hydrolase activity"/>
    <property type="evidence" value="ECO:0007669"/>
    <property type="project" value="TreeGrafter"/>
</dbReference>